<evidence type="ECO:0000256" key="10">
    <source>
        <dbReference type="ARBA" id="ARBA00022840"/>
    </source>
</evidence>
<feature type="domain" description="RdRp catalytic" evidence="24">
    <location>
        <begin position="635"/>
        <end position="819"/>
    </location>
</feature>
<evidence type="ECO:0000256" key="9">
    <source>
        <dbReference type="ARBA" id="ARBA00022741"/>
    </source>
</evidence>
<dbReference type="Proteomes" id="UP001249879">
    <property type="component" value="Segment"/>
</dbReference>
<feature type="compositionally biased region" description="Basic and acidic residues" evidence="23">
    <location>
        <begin position="1"/>
        <end position="17"/>
    </location>
</feature>
<dbReference type="InterPro" id="IPR014023">
    <property type="entry name" value="Mononeg_RNA_pol_cat"/>
</dbReference>
<dbReference type="EC" id="2.7.7.48" evidence="3"/>
<evidence type="ECO:0000256" key="18">
    <source>
        <dbReference type="ARBA" id="ARBA00030436"/>
    </source>
</evidence>
<evidence type="ECO:0000256" key="14">
    <source>
        <dbReference type="ARBA" id="ARBA00023200"/>
    </source>
</evidence>
<keyword evidence="11" id="KW-0946">Virion</keyword>
<dbReference type="GO" id="GO:0030430">
    <property type="term" value="C:host cell cytoplasm"/>
    <property type="evidence" value="ECO:0007669"/>
    <property type="project" value="UniProtKB-SubCell"/>
</dbReference>
<evidence type="ECO:0000313" key="25">
    <source>
        <dbReference type="EMBL" id="DBA08166.1"/>
    </source>
</evidence>
<evidence type="ECO:0000256" key="11">
    <source>
        <dbReference type="ARBA" id="ARBA00022844"/>
    </source>
</evidence>
<evidence type="ECO:0000256" key="8">
    <source>
        <dbReference type="ARBA" id="ARBA00022695"/>
    </source>
</evidence>
<comment type="catalytic activity">
    <reaction evidence="20">
        <text>a 5'-end (5'-triphosphoguanosine)-adenylyl-adenylyl-cytidylyl-adenosine in mRNA + S-adenosyl-L-methionine = a 5'-end (5'-triphosphoguanosine)-(2'-O-methyladenylyl)-adenylyl-cytidylyl-adenosine in mRNA + S-adenosyl-L-homocysteine + H(+)</text>
        <dbReference type="Rhea" id="RHEA:65380"/>
        <dbReference type="Rhea" id="RHEA-COMP:16797"/>
        <dbReference type="Rhea" id="RHEA-COMP:16801"/>
        <dbReference type="ChEBI" id="CHEBI:15378"/>
        <dbReference type="ChEBI" id="CHEBI:57856"/>
        <dbReference type="ChEBI" id="CHEBI:59789"/>
        <dbReference type="ChEBI" id="CHEBI:156482"/>
        <dbReference type="ChEBI" id="CHEBI:156484"/>
    </reaction>
</comment>
<protein>
    <recommendedName>
        <fullName evidence="3">RNA-directed RNA polymerase</fullName>
        <ecNumber evidence="3">2.7.7.48</ecNumber>
    </recommendedName>
    <alternativeName>
        <fullName evidence="19">Replicase</fullName>
    </alternativeName>
    <alternativeName>
        <fullName evidence="18">Transcriptase</fullName>
    </alternativeName>
</protein>
<evidence type="ECO:0000256" key="1">
    <source>
        <dbReference type="ARBA" id="ARBA00004192"/>
    </source>
</evidence>
<keyword evidence="26" id="KW-1185">Reference proteome</keyword>
<evidence type="ECO:0000256" key="16">
    <source>
        <dbReference type="ARBA" id="ARBA00024494"/>
    </source>
</evidence>
<evidence type="ECO:0000256" key="19">
    <source>
        <dbReference type="ARBA" id="ARBA00031012"/>
    </source>
</evidence>
<keyword evidence="5" id="KW-0507">mRNA processing</keyword>
<dbReference type="PROSITE" id="PS50526">
    <property type="entry name" value="RDRP_SSRNA_NEG_NONSEG"/>
    <property type="match status" value="1"/>
</dbReference>
<keyword evidence="8" id="KW-0548">Nucleotidyltransferase</keyword>
<keyword evidence="13" id="KW-0506">mRNA capping</keyword>
<dbReference type="GO" id="GO:0005524">
    <property type="term" value="F:ATP binding"/>
    <property type="evidence" value="ECO:0007669"/>
    <property type="project" value="UniProtKB-KW"/>
</dbReference>
<dbReference type="EMBL" id="BK010826">
    <property type="protein sequence ID" value="DBA08166.1"/>
    <property type="molecule type" value="Viral_cRNA"/>
</dbReference>
<keyword evidence="14" id="KW-1035">Host cytoplasm</keyword>
<evidence type="ECO:0000256" key="6">
    <source>
        <dbReference type="ARBA" id="ARBA00022679"/>
    </source>
</evidence>
<reference evidence="25 26" key="3">
    <citation type="journal article" date="2019" name="Arch. Virol.">
        <title>Novel bird's-foot trefoil RNA viruses provide insights into a clade of legume-associated enamoviruses and rhabdoviruses.</title>
        <authorList>
            <person name="Debat H.J."/>
            <person name="Bejerman N."/>
        </authorList>
    </citation>
    <scope>NUCLEOTIDE SEQUENCE [LARGE SCALE GENOMIC DNA]</scope>
    <source>
        <strain evidence="25">LC</strain>
    </source>
</reference>
<evidence type="ECO:0000313" key="26">
    <source>
        <dbReference type="Proteomes" id="UP001249879"/>
    </source>
</evidence>
<keyword evidence="7" id="KW-0949">S-adenosyl-L-methionine</keyword>
<name>A0A9Y0T8I4_9RHAB</name>
<feature type="compositionally biased region" description="Polar residues" evidence="23">
    <location>
        <begin position="21"/>
        <end position="32"/>
    </location>
</feature>
<evidence type="ECO:0000256" key="7">
    <source>
        <dbReference type="ARBA" id="ARBA00022691"/>
    </source>
</evidence>
<evidence type="ECO:0000256" key="13">
    <source>
        <dbReference type="ARBA" id="ARBA00023042"/>
    </source>
</evidence>
<accession>A0A9Y0T8I4</accession>
<keyword evidence="10" id="KW-0067">ATP-binding</keyword>
<dbReference type="InterPro" id="IPR026890">
    <property type="entry name" value="Mononeg_mRNAcap"/>
</dbReference>
<keyword evidence="4 25" id="KW-0696">RNA-directed RNA polymerase</keyword>
<reference evidence="25 26" key="1">
    <citation type="journal article" date="2015" name="Virus Res.">
        <title>Complete genome sequence and intracellular protein localization of Datura yellow vein nucleorhabdovirus.</title>
        <authorList>
            <person name="Dietzgen R.G."/>
            <person name="Innes D.J."/>
            <person name="Bejerman N."/>
        </authorList>
    </citation>
    <scope>NUCLEOTIDE SEQUENCE [LARGE SCALE GENOMIC DNA]</scope>
    <source>
        <strain evidence="25">LC</strain>
    </source>
</reference>
<comment type="subcellular location">
    <subcellularLocation>
        <location evidence="1">Host cytoplasm</location>
    </subcellularLocation>
    <subcellularLocation>
        <location evidence="2">Virion</location>
    </subcellularLocation>
</comment>
<keyword evidence="15" id="KW-0511">Multifunctional enzyme</keyword>
<dbReference type="Pfam" id="PF00946">
    <property type="entry name" value="Mononeg_RNA_pol"/>
    <property type="match status" value="2"/>
</dbReference>
<evidence type="ECO:0000256" key="20">
    <source>
        <dbReference type="ARBA" id="ARBA00047332"/>
    </source>
</evidence>
<feature type="region of interest" description="Disordered" evidence="23">
    <location>
        <begin position="1"/>
        <end position="33"/>
    </location>
</feature>
<comment type="catalytic activity">
    <reaction evidence="22">
        <text>GTP + H2O = GDP + phosphate + H(+)</text>
        <dbReference type="Rhea" id="RHEA:19669"/>
        <dbReference type="ChEBI" id="CHEBI:15377"/>
        <dbReference type="ChEBI" id="CHEBI:15378"/>
        <dbReference type="ChEBI" id="CHEBI:37565"/>
        <dbReference type="ChEBI" id="CHEBI:43474"/>
        <dbReference type="ChEBI" id="CHEBI:58189"/>
    </reaction>
</comment>
<reference evidence="25 26" key="2">
    <citation type="journal article" date="2016" name="Arch. Virol.">
        <title>Complete genome sequence of a new enamovirus from Argentina infecting alfalfa plants showing dwarfism symptoms.</title>
        <authorList>
            <person name="Bejerman N."/>
            <person name="Giolitti F."/>
            <person name="Trucco V."/>
            <person name="de Breuil S."/>
            <person name="Dietzgen R.G."/>
            <person name="Lenardon S."/>
        </authorList>
    </citation>
    <scope>NUCLEOTIDE SEQUENCE [LARGE SCALE GENOMIC DNA]</scope>
    <source>
        <strain evidence="25">LC</strain>
    </source>
</reference>
<comment type="catalytic activity">
    <reaction evidence="21">
        <text>a 5'-end (5'-triphosphoguanosine)-adenylyl-adenylyl-cytidylyl-adenosine in mRNA + 2 S-adenosyl-L-methionine = a 5'-end (N(7)-methyl 5'-triphosphoguanosine)-(2'-O-methyladenylyl)-adenylyl-cytidylyl-adenosine in mRNA + 2 S-adenosyl-L-homocysteine + H(+)</text>
        <dbReference type="Rhea" id="RHEA:65376"/>
        <dbReference type="Rhea" id="RHEA-COMP:16797"/>
        <dbReference type="Rhea" id="RHEA-COMP:16798"/>
        <dbReference type="ChEBI" id="CHEBI:15378"/>
        <dbReference type="ChEBI" id="CHEBI:57856"/>
        <dbReference type="ChEBI" id="CHEBI:59789"/>
        <dbReference type="ChEBI" id="CHEBI:156483"/>
        <dbReference type="ChEBI" id="CHEBI:156484"/>
        <dbReference type="EC" id="2.1.1.375"/>
    </reaction>
</comment>
<evidence type="ECO:0000256" key="23">
    <source>
        <dbReference type="SAM" id="MobiDB-lite"/>
    </source>
</evidence>
<evidence type="ECO:0000256" key="3">
    <source>
        <dbReference type="ARBA" id="ARBA00012494"/>
    </source>
</evidence>
<comment type="catalytic activity">
    <reaction evidence="16">
        <text>a 5'-end triphospho-adenylyl-adenylyl-cytidylyl-adenosine in mRNA + GDP + H(+) = a 5'-end (5'-triphosphoguanosine)-adenylyl-adenylyl-cytidylyl-adenosine in mRNA + diphosphate</text>
        <dbReference type="Rhea" id="RHEA:65436"/>
        <dbReference type="Rhea" id="RHEA-COMP:16797"/>
        <dbReference type="Rhea" id="RHEA-COMP:16799"/>
        <dbReference type="ChEBI" id="CHEBI:15378"/>
        <dbReference type="ChEBI" id="CHEBI:33019"/>
        <dbReference type="ChEBI" id="CHEBI:58189"/>
        <dbReference type="ChEBI" id="CHEBI:156484"/>
        <dbReference type="ChEBI" id="CHEBI:156503"/>
        <dbReference type="EC" id="2.7.7.88"/>
    </reaction>
</comment>
<dbReference type="GO" id="GO:0003968">
    <property type="term" value="F:RNA-directed RNA polymerase activity"/>
    <property type="evidence" value="ECO:0007669"/>
    <property type="project" value="UniProtKB-KW"/>
</dbReference>
<evidence type="ECO:0000256" key="22">
    <source>
        <dbReference type="ARBA" id="ARBA00048548"/>
    </source>
</evidence>
<evidence type="ECO:0000256" key="12">
    <source>
        <dbReference type="ARBA" id="ARBA00022953"/>
    </source>
</evidence>
<keyword evidence="9" id="KW-0547">Nucleotide-binding</keyword>
<sequence>MENHWDGIDDWDKRDQDPDSDQTAPSIPTSPGNFHCKSALRSHESNLKLFLYRRSFTHIMSMTGSGPYTEDVVLLVPDLWNCFYLGTHGLDRVFSPSKSKIHSEGSPSLVRWASSTVDLILDGSYVKEALSAEAHIWQLQDHWVNDFERAVYPTIIGKMKRVIYLVYFLNLSLIVLNHRHNDKRPDVNVVLSGVVKEDDDDLYQMVFNQYLSLTIYHDCVRVVTPVFDQILQKDVYLNICDKINERFNVLLGSHVISYTACYSPSDKGNYDVKLNKVVHNIIQWGDTLLYKHKNRAYELIGKYEAYCVSSIIMRDDPDVWNNREFQDNLLEDDKKNNPDMYQDAISLCTLLNGEHEAILAEVHGLWRIWGHPIIDLEGGLKKMEATCTKTHNISRYETMIGYRTFKLTFAKNYFDKHGHYPLSSISSQDDYEKYSDHLLARDREDYEATKGQYDELSYIHRCLRSGRRIEERNSEYRHSDWDNVSFLQNFQVPQSVNLATMIKDKAISQTRTELVESVSARNSVFDPKKRRGVLKWLSEQTVRLKNYLLNIDQHGLAEEDRIIGLYPKERELKTKARFFSLMSYNMRMYVTATEELLGRYLLPYFPMITMSDTLLNMIIRLFNMTTNIGVSGSKVTYSMNIDFSKWNQNMREATNASIFNEIDRILGFRALISRTHSIFRTSYLYLCSGEYIPRIIRGMLTSMSPYSRIGDESGKEGLRQKGWTITTVCDILSLAFLHGVKIELIGGGDNQVLTIEIRSQGRNLQLPEAEQMRKIQERMNRFRNALAKKMEKRGLPLKLEETWISHRLLMYNKIMYLSGVPLPGRLKVVSRLFGNSNEGILTLGNITSTLGTGYQSLSSKDYDPIFSWIMSRTFTLIAIGQYFLFNPTCGVRRLDHQILLTKDNLKRNKAVFGYIDDYIVTPRKMLINATSEHTLSCAELYYICLYYHKILGGPGIGSPTSYIMKGFPDPLSEALTFNYGVISHASSTVMKTIVENLTAVAKSNVMHWEHLLEDPVSINHNAPSHGVAALREQAERILKQADIQNIKFKELISIGDTEYLRKLSETLCRPDHLEPRLLHDIVGSTIPGYVNTILSKVDQSSTLGKLATSIDIVTSVYTSEIEYYMFLAKKVHIREGHHLGSCPTEDARALRNGTWGKNIIGVTTPHPAAFLQAVCHTTNDIGCDQNYITTLVKRNSSPYAIKRGEFRPYFGSYTAEKFKSSVLASAYGDEDILKRAIKIQKLLGWRYKAGTMMHRVIQGILSCVTDSDPNKFLPTIEEITGDVEHRYHDMATKHGGIPSNLIKYYTYVSCNTTTFINHSKGAANESLHYQAAIIYCCMTSILRTLGAKDITKVHHFHETCSKCIQPIQIPPEDQTSLQGVELMSCPTNELMYIREEDIPVHYSNHIAFLRSQEKTAHLRVNDDTVVQFTLRKERISWLVLVCASLMTTGDRMKTSALRLIVAELSYLEAIWLIKTIIFTDFLLAKIPPKSADGTQYTEAHLKYKKVLMYITTDVKLSKHLDDIGIMYTGDEDYVGDYLRQISTIPTEDIDNAVHKAIGKYQDPEYNVSWLIICSAKNPSLQTCPVCVNHIIDHIKDKRDEWCSIHGQLDTTIMYHMYSLDKLSRYKGPPYAPKEEQASSSKRKRTSIFESIKMARNKSSGRAIRLRRSGFMYNSSKVNEEVISELLPDWVVSTISVEGCDNSDKVIDGWSLSQHHEMMDGLPQDIGCVIGQAMSICRIIKSTQRDMGGDGGDNKEIRVAWEVPIRPDSSIIVSKILSLVNQILIQFRLPRVKMTLFCGEMTNLEDLELRYLDNVVSDYQTTTNSLTSRLIVLSEGDGCLDVIQCTSNKEVVIFCSASSALYVNRDFFLITNSEKAYQDIFLIDNKHTRDSQTFKVQILQPTTSVSEPYPVILLYSPSSTHFQVSDSLLIAAISSHAPYRNQVLCNQIVNTVHIEHRVSVHRQLYKELISHNLGIVDESSYISVMKHISAGIYNFALKASVNERMPWRCIALINLMLGIKILTDSDRAAALQYYTTLCHSISFKPGTYKVIQLHKKALPNARAKGLINWTPGSVGDSTRKVVHDIETWLIIKWNTDHDKTPFLEL</sequence>
<evidence type="ECO:0000256" key="4">
    <source>
        <dbReference type="ARBA" id="ARBA00022484"/>
    </source>
</evidence>
<evidence type="ECO:0000256" key="21">
    <source>
        <dbReference type="ARBA" id="ARBA00047370"/>
    </source>
</evidence>
<evidence type="ECO:0000256" key="5">
    <source>
        <dbReference type="ARBA" id="ARBA00022664"/>
    </source>
</evidence>
<dbReference type="GO" id="GO:0044423">
    <property type="term" value="C:virion component"/>
    <property type="evidence" value="ECO:0007669"/>
    <property type="project" value="UniProtKB-KW"/>
</dbReference>
<evidence type="ECO:0000259" key="24">
    <source>
        <dbReference type="PROSITE" id="PS50526"/>
    </source>
</evidence>
<keyword evidence="12" id="KW-0693">Viral RNA replication</keyword>
<dbReference type="Pfam" id="PF14318">
    <property type="entry name" value="Mononeg_mRNAcap"/>
    <property type="match status" value="1"/>
</dbReference>
<evidence type="ECO:0000256" key="2">
    <source>
        <dbReference type="ARBA" id="ARBA00004328"/>
    </source>
</evidence>
<comment type="catalytic activity">
    <reaction evidence="17">
        <text>a 5'-end (5'-triphosphoguanosine)-(2'-O-methyladenylyl)-adenylyl-cytidylyl-adenosine in mRNA + S-adenosyl-L-methionine = a 5'-end (N(7)-methyl 5'-triphosphoguanosine)-(2'-O-methyladenylyl)-adenylyl-cytidylyl-adenosine in mRNA + S-adenosyl-L-homocysteine</text>
        <dbReference type="Rhea" id="RHEA:65440"/>
        <dbReference type="Rhea" id="RHEA-COMP:16798"/>
        <dbReference type="Rhea" id="RHEA-COMP:16801"/>
        <dbReference type="ChEBI" id="CHEBI:57856"/>
        <dbReference type="ChEBI" id="CHEBI:59789"/>
        <dbReference type="ChEBI" id="CHEBI:156482"/>
        <dbReference type="ChEBI" id="CHEBI:156483"/>
    </reaction>
</comment>
<proteinExistence type="predicted"/>
<keyword evidence="6" id="KW-0808">Transferase</keyword>
<dbReference type="GO" id="GO:0004482">
    <property type="term" value="F:mRNA 5'-cap (guanine-N7-)-methyltransferase activity"/>
    <property type="evidence" value="ECO:0007669"/>
    <property type="project" value="InterPro"/>
</dbReference>
<evidence type="ECO:0000256" key="17">
    <source>
        <dbReference type="ARBA" id="ARBA00024499"/>
    </source>
</evidence>
<organism evidence="25 26">
    <name type="scientific">birds-foot trefoil-associated virus</name>
    <dbReference type="NCBI Taxonomy" id="3121202"/>
    <lineage>
        <taxon>Viruses</taxon>
        <taxon>Riboviria</taxon>
        <taxon>Orthornavirae</taxon>
        <taxon>Negarnaviricota</taxon>
        <taxon>Haploviricotina</taxon>
        <taxon>Monjiviricetes</taxon>
        <taxon>Mononegavirales</taxon>
        <taxon>Rhabdoviridae</taxon>
        <taxon>Betarhabdovirinae</taxon>
        <taxon>Betanucleorhabdovirus</taxon>
        <taxon>Betanucleorhabdovirus loti</taxon>
    </lineage>
</organism>
<evidence type="ECO:0000256" key="15">
    <source>
        <dbReference type="ARBA" id="ARBA00023268"/>
    </source>
</evidence>